<dbReference type="EMBL" id="BKCJ010539327">
    <property type="protein sequence ID" value="GFB04101.1"/>
    <property type="molecule type" value="Genomic_DNA"/>
</dbReference>
<proteinExistence type="predicted"/>
<feature type="non-terminal residue" evidence="2">
    <location>
        <position position="1"/>
    </location>
</feature>
<accession>A0A699KNW0</accession>
<protein>
    <submittedName>
        <fullName evidence="2">Uncharacterized protein</fullName>
    </submittedName>
</protein>
<feature type="compositionally biased region" description="Polar residues" evidence="1">
    <location>
        <begin position="178"/>
        <end position="195"/>
    </location>
</feature>
<organism evidence="2">
    <name type="scientific">Tanacetum cinerariifolium</name>
    <name type="common">Dalmatian daisy</name>
    <name type="synonym">Chrysanthemum cinerariifolium</name>
    <dbReference type="NCBI Taxonomy" id="118510"/>
    <lineage>
        <taxon>Eukaryota</taxon>
        <taxon>Viridiplantae</taxon>
        <taxon>Streptophyta</taxon>
        <taxon>Embryophyta</taxon>
        <taxon>Tracheophyta</taxon>
        <taxon>Spermatophyta</taxon>
        <taxon>Magnoliopsida</taxon>
        <taxon>eudicotyledons</taxon>
        <taxon>Gunneridae</taxon>
        <taxon>Pentapetalae</taxon>
        <taxon>asterids</taxon>
        <taxon>campanulids</taxon>
        <taxon>Asterales</taxon>
        <taxon>Asteraceae</taxon>
        <taxon>Asteroideae</taxon>
        <taxon>Anthemideae</taxon>
        <taxon>Anthemidinae</taxon>
        <taxon>Tanacetum</taxon>
    </lineage>
</organism>
<comment type="caution">
    <text evidence="2">The sequence shown here is derived from an EMBL/GenBank/DDBJ whole genome shotgun (WGS) entry which is preliminary data.</text>
</comment>
<sequence length="233" mass="26051">IPGRQIFTGHKFSPNKTSTVYEKISPRSDLRWQPTGRIFKSVGLRWLHIGKLFDSYTNKVESKPPHGSNIDISKIHECKQTLDLSAGTSINVPKEQNLNASASILWNVNEENLRTRTLNHDSLSPAIQRQEKVTQADRIVPTSNELDLLFSPMFDELLNGSSKIVSKSSAVSAADAPNQRQQYTTPLNNHTTPAPSCQIPTLEPTVISSENINQPETYAKNDQVPDDEFINIF</sequence>
<gene>
    <name evidence="2" type="ORF">Tci_676072</name>
</gene>
<feature type="non-terminal residue" evidence="2">
    <location>
        <position position="233"/>
    </location>
</feature>
<dbReference type="AlphaFoldDB" id="A0A699KNW0"/>
<evidence type="ECO:0000313" key="2">
    <source>
        <dbReference type="EMBL" id="GFB04101.1"/>
    </source>
</evidence>
<reference evidence="2" key="1">
    <citation type="journal article" date="2019" name="Sci. Rep.">
        <title>Draft genome of Tanacetum cinerariifolium, the natural source of mosquito coil.</title>
        <authorList>
            <person name="Yamashiro T."/>
            <person name="Shiraishi A."/>
            <person name="Satake H."/>
            <person name="Nakayama K."/>
        </authorList>
    </citation>
    <scope>NUCLEOTIDE SEQUENCE</scope>
</reference>
<evidence type="ECO:0000256" key="1">
    <source>
        <dbReference type="SAM" id="MobiDB-lite"/>
    </source>
</evidence>
<feature type="region of interest" description="Disordered" evidence="1">
    <location>
        <begin position="170"/>
        <end position="195"/>
    </location>
</feature>
<name>A0A699KNW0_TANCI</name>